<dbReference type="GO" id="GO:0004106">
    <property type="term" value="F:chorismate mutase activity"/>
    <property type="evidence" value="ECO:0007669"/>
    <property type="project" value="InterPro"/>
</dbReference>
<sequence length="101" mass="11451">PIVEAAAALALWRVLDPQAGDLDALRLRLDGIDRQLVQLFVRRQELSRDIGAYKAACGLPVQDPEREAQVLRSRGDLAPERREQVERLYKTLMALSREEQS</sequence>
<gene>
    <name evidence="3" type="ORF">LEA_16047</name>
</gene>
<dbReference type="PANTHER" id="PTHR38041:SF1">
    <property type="entry name" value="CHORISMATE MUTASE"/>
    <property type="match status" value="1"/>
</dbReference>
<dbReference type="GO" id="GO:0046417">
    <property type="term" value="P:chorismate metabolic process"/>
    <property type="evidence" value="ECO:0007669"/>
    <property type="project" value="InterPro"/>
</dbReference>
<dbReference type="SUPFAM" id="SSF48600">
    <property type="entry name" value="Chorismate mutase II"/>
    <property type="match status" value="1"/>
</dbReference>
<dbReference type="GO" id="GO:0009697">
    <property type="term" value="P:salicylic acid biosynthetic process"/>
    <property type="evidence" value="ECO:0007669"/>
    <property type="project" value="TreeGrafter"/>
</dbReference>
<keyword evidence="1" id="KW-0413">Isomerase</keyword>
<dbReference type="InterPro" id="IPR002701">
    <property type="entry name" value="CM_II_prokaryot"/>
</dbReference>
<feature type="domain" description="Chorismate mutase" evidence="2">
    <location>
        <begin position="16"/>
        <end position="101"/>
    </location>
</feature>
<proteinExistence type="predicted"/>
<dbReference type="GO" id="GO:0004664">
    <property type="term" value="F:prephenate dehydratase activity"/>
    <property type="evidence" value="ECO:0007669"/>
    <property type="project" value="UniProtKB-EC"/>
</dbReference>
<dbReference type="PROSITE" id="PS51168">
    <property type="entry name" value="CHORISMATE_MUT_2"/>
    <property type="match status" value="1"/>
</dbReference>
<dbReference type="InterPro" id="IPR036263">
    <property type="entry name" value="Chorismate_II_sf"/>
</dbReference>
<dbReference type="PANTHER" id="PTHR38041">
    <property type="entry name" value="CHORISMATE MUTASE"/>
    <property type="match status" value="1"/>
</dbReference>
<dbReference type="SMART" id="SM00830">
    <property type="entry name" value="CM_2"/>
    <property type="match status" value="1"/>
</dbReference>
<dbReference type="EMBL" id="AJWY01010965">
    <property type="protein sequence ID" value="EKC54058.1"/>
    <property type="molecule type" value="Genomic_DNA"/>
</dbReference>
<feature type="non-terminal residue" evidence="3">
    <location>
        <position position="1"/>
    </location>
</feature>
<comment type="caution">
    <text evidence="3">The sequence shown here is derived from an EMBL/GenBank/DDBJ whole genome shotgun (WGS) entry which is preliminary data.</text>
</comment>
<reference evidence="3" key="1">
    <citation type="journal article" date="2013" name="Environ. Microbiol.">
        <title>Microbiota from the distal guts of lean and obese adolescents exhibit partial functional redundancy besides clear differences in community structure.</title>
        <authorList>
            <person name="Ferrer M."/>
            <person name="Ruiz A."/>
            <person name="Lanza F."/>
            <person name="Haange S.B."/>
            <person name="Oberbach A."/>
            <person name="Till H."/>
            <person name="Bargiela R."/>
            <person name="Campoy C."/>
            <person name="Segura M.T."/>
            <person name="Richter M."/>
            <person name="von Bergen M."/>
            <person name="Seifert J."/>
            <person name="Suarez A."/>
        </authorList>
    </citation>
    <scope>NUCLEOTIDE SEQUENCE</scope>
</reference>
<evidence type="ECO:0000256" key="1">
    <source>
        <dbReference type="ARBA" id="ARBA00023235"/>
    </source>
</evidence>
<keyword evidence="3" id="KW-0456">Lyase</keyword>
<accession>K1S9G9</accession>
<evidence type="ECO:0000259" key="2">
    <source>
        <dbReference type="PROSITE" id="PS51168"/>
    </source>
</evidence>
<dbReference type="InterPro" id="IPR051331">
    <property type="entry name" value="Chorismate_mutase-related"/>
</dbReference>
<evidence type="ECO:0000313" key="3">
    <source>
        <dbReference type="EMBL" id="EKC54058.1"/>
    </source>
</evidence>
<dbReference type="Pfam" id="PF01817">
    <property type="entry name" value="CM_2"/>
    <property type="match status" value="1"/>
</dbReference>
<organism evidence="3">
    <name type="scientific">human gut metagenome</name>
    <dbReference type="NCBI Taxonomy" id="408170"/>
    <lineage>
        <taxon>unclassified sequences</taxon>
        <taxon>metagenomes</taxon>
        <taxon>organismal metagenomes</taxon>
    </lineage>
</organism>
<dbReference type="EC" id="4.2.1.51" evidence="3"/>
<dbReference type="InterPro" id="IPR036979">
    <property type="entry name" value="CM_dom_sf"/>
</dbReference>
<dbReference type="AlphaFoldDB" id="K1S9G9"/>
<name>K1S9G9_9ZZZZ</name>
<protein>
    <submittedName>
        <fullName evidence="3">Protein containing Chorismate mutase domain protein</fullName>
        <ecNumber evidence="3">4.2.1.51</ecNumber>
    </submittedName>
</protein>
<dbReference type="Gene3D" id="1.20.59.10">
    <property type="entry name" value="Chorismate mutase"/>
    <property type="match status" value="1"/>
</dbReference>